<proteinExistence type="predicted"/>
<geneLocation type="plasmid" evidence="2 3">
    <name>unnamed</name>
</geneLocation>
<reference evidence="2 3" key="1">
    <citation type="submission" date="2017-08" db="EMBL/GenBank/DDBJ databases">
        <title>Genome sequences of Ralstonia solanacearum Species Complex (RSSC) isolated from Potato bacterial wilts in Korea.</title>
        <authorList>
            <person name="Cho H."/>
            <person name="Song E.-S."/>
            <person name="Lee Y.K."/>
            <person name="Lee S."/>
            <person name="Lee S.-W."/>
            <person name="Jo A."/>
            <person name="Kim J.-G."/>
            <person name="Hwang I."/>
        </authorList>
    </citation>
    <scope>NUCLEOTIDE SEQUENCE [LARGE SCALE GENOMIC DNA]</scope>
    <source>
        <strain evidence="2 3">T98</strain>
        <plasmid evidence="2 3">unnamed</plasmid>
    </source>
</reference>
<name>A0AAD0S9U7_RALSL</name>
<evidence type="ECO:0000313" key="3">
    <source>
        <dbReference type="Proteomes" id="UP000261758"/>
    </source>
</evidence>
<dbReference type="Pfam" id="PF13503">
    <property type="entry name" value="DUF4123"/>
    <property type="match status" value="1"/>
</dbReference>
<dbReference type="InterPro" id="IPR025391">
    <property type="entry name" value="DUF4123"/>
</dbReference>
<sequence length="299" mass="32066">MYLAIDPCHPDTWLNGLLQTIESAPDAHWYALVDGVFDYGGKPFASPVQSVPLYGPASTLHALLPASPYLLPLDRRAGADQRALITALGMHCQGRPMLSFLASRQPADELVRLWLPCLQPVVADDGSRYLLRFADTRVLPALPGALNPAAWAQLTAPLMHWCYVDRAGTLATLRLAEPHAEPAAYPSEPLVLPQSDIDRMIDAAMPDAVLDLMDRESPGVLPAEGKAEAYRRVAQACALAKAHRVDATPDIVQLAICSLATGGAGLRAPELLALLGESHRAPDALQDYLHSALSSARPG</sequence>
<gene>
    <name evidence="2" type="ORF">CJO77_17405</name>
</gene>
<feature type="domain" description="DUF4123" evidence="1">
    <location>
        <begin position="29"/>
        <end position="153"/>
    </location>
</feature>
<evidence type="ECO:0000313" key="2">
    <source>
        <dbReference type="EMBL" id="AXV83386.1"/>
    </source>
</evidence>
<dbReference type="Proteomes" id="UP000261758">
    <property type="component" value="Plasmid unnamed"/>
</dbReference>
<organism evidence="2 3">
    <name type="scientific">Ralstonia solanacearum</name>
    <name type="common">Pseudomonas solanacearum</name>
    <dbReference type="NCBI Taxonomy" id="305"/>
    <lineage>
        <taxon>Bacteria</taxon>
        <taxon>Pseudomonadati</taxon>
        <taxon>Pseudomonadota</taxon>
        <taxon>Betaproteobacteria</taxon>
        <taxon>Burkholderiales</taxon>
        <taxon>Burkholderiaceae</taxon>
        <taxon>Ralstonia</taxon>
        <taxon>Ralstonia solanacearum species complex</taxon>
    </lineage>
</organism>
<dbReference type="EMBL" id="CP022760">
    <property type="protein sequence ID" value="AXV83386.1"/>
    <property type="molecule type" value="Genomic_DNA"/>
</dbReference>
<accession>A0AAD0S9U7</accession>
<evidence type="ECO:0000259" key="1">
    <source>
        <dbReference type="Pfam" id="PF13503"/>
    </source>
</evidence>
<protein>
    <recommendedName>
        <fullName evidence="1">DUF4123 domain-containing protein</fullName>
    </recommendedName>
</protein>
<dbReference type="RefSeq" id="WP_118870177.1">
    <property type="nucleotide sequence ID" value="NZ_CP022760.1"/>
</dbReference>
<dbReference type="AlphaFoldDB" id="A0AAD0S9U7"/>
<keyword evidence="2" id="KW-0614">Plasmid</keyword>